<dbReference type="Gene3D" id="3.40.50.620">
    <property type="entry name" value="HUPs"/>
    <property type="match status" value="1"/>
</dbReference>
<evidence type="ECO:0000256" key="4">
    <source>
        <dbReference type="ARBA" id="ARBA00022642"/>
    </source>
</evidence>
<dbReference type="Pfam" id="PF01467">
    <property type="entry name" value="CTP_transf_like"/>
    <property type="match status" value="1"/>
</dbReference>
<keyword evidence="9 11" id="KW-0520">NAD</keyword>
<name>A0AAJ6AZ88_9HYPH</name>
<dbReference type="NCBIfam" id="NF000845">
    <property type="entry name" value="PRK00071.2-4"/>
    <property type="match status" value="1"/>
</dbReference>
<dbReference type="EC" id="2.7.7.18" evidence="11"/>
<keyword evidence="6 11" id="KW-0548">Nucleotidyltransferase</keyword>
<keyword evidence="4 11" id="KW-0662">Pyridine nucleotide biosynthesis</keyword>
<evidence type="ECO:0000256" key="2">
    <source>
        <dbReference type="ARBA" id="ARBA00005019"/>
    </source>
</evidence>
<dbReference type="NCBIfam" id="TIGR00125">
    <property type="entry name" value="cyt_tran_rel"/>
    <property type="match status" value="1"/>
</dbReference>
<reference evidence="13" key="1">
    <citation type="submission" date="2023-03" db="EMBL/GenBank/DDBJ databases">
        <title>Andean soil-derived lignocellulolytic bacterial consortium as a source of novel taxa and putative plastic-active enzymes.</title>
        <authorList>
            <person name="Diaz-Garcia L."/>
            <person name="Chuvochina M."/>
            <person name="Feuerriegel G."/>
            <person name="Bunk B."/>
            <person name="Sproer C."/>
            <person name="Streit W.R."/>
            <person name="Rodriguez L.M."/>
            <person name="Overmann J."/>
            <person name="Jimenez D.J."/>
        </authorList>
    </citation>
    <scope>NUCLEOTIDE SEQUENCE</scope>
    <source>
        <strain evidence="13">MAG 4196</strain>
    </source>
</reference>
<evidence type="ECO:0000256" key="11">
    <source>
        <dbReference type="HAMAP-Rule" id="MF_00244"/>
    </source>
</evidence>
<accession>A0AAJ6AZ88</accession>
<keyword evidence="7 11" id="KW-0547">Nucleotide-binding</keyword>
<dbReference type="CDD" id="cd02165">
    <property type="entry name" value="NMNAT"/>
    <property type="match status" value="1"/>
</dbReference>
<sequence>MNLRHPVHIAGITELPPSGSGMRIGLFGGSFNPIHEGHLLVIEESLRRLQLDAVWVLVTPGNPLKSNKDLAPLADRVIAARRFIDNPRVRVTGFEAAHGFTYSWQTVRYLTQTLADRNFVWIMGADNLADFHRWERWRNIAAMVPISVYVRPGSGRRAPASMAANYLSRWRVDEDDANRLASLPPRAWVYLHGRQSPLSSSAIRARRQHVKSK</sequence>
<evidence type="ECO:0000256" key="9">
    <source>
        <dbReference type="ARBA" id="ARBA00023027"/>
    </source>
</evidence>
<evidence type="ECO:0000256" key="8">
    <source>
        <dbReference type="ARBA" id="ARBA00022840"/>
    </source>
</evidence>
<evidence type="ECO:0000256" key="7">
    <source>
        <dbReference type="ARBA" id="ARBA00022741"/>
    </source>
</evidence>
<proteinExistence type="inferred from homology"/>
<dbReference type="NCBIfam" id="TIGR00482">
    <property type="entry name" value="nicotinate (nicotinamide) nucleotide adenylyltransferase"/>
    <property type="match status" value="1"/>
</dbReference>
<dbReference type="HAMAP" id="MF_00244">
    <property type="entry name" value="NaMN_adenylyltr"/>
    <property type="match status" value="1"/>
</dbReference>
<comment type="pathway">
    <text evidence="2 11">Cofactor biosynthesis; NAD(+) biosynthesis; deamido-NAD(+) from nicotinate D-ribonucleotide: step 1/1.</text>
</comment>
<evidence type="ECO:0000256" key="6">
    <source>
        <dbReference type="ARBA" id="ARBA00022695"/>
    </source>
</evidence>
<comment type="catalytic activity">
    <reaction evidence="10 11">
        <text>nicotinate beta-D-ribonucleotide + ATP + H(+) = deamido-NAD(+) + diphosphate</text>
        <dbReference type="Rhea" id="RHEA:22860"/>
        <dbReference type="ChEBI" id="CHEBI:15378"/>
        <dbReference type="ChEBI" id="CHEBI:30616"/>
        <dbReference type="ChEBI" id="CHEBI:33019"/>
        <dbReference type="ChEBI" id="CHEBI:57502"/>
        <dbReference type="ChEBI" id="CHEBI:58437"/>
        <dbReference type="EC" id="2.7.7.18"/>
    </reaction>
</comment>
<dbReference type="PANTHER" id="PTHR39321:SF3">
    <property type="entry name" value="PHOSPHOPANTETHEINE ADENYLYLTRANSFERASE"/>
    <property type="match status" value="1"/>
</dbReference>
<dbReference type="GO" id="GO:0005524">
    <property type="term" value="F:ATP binding"/>
    <property type="evidence" value="ECO:0007669"/>
    <property type="project" value="UniProtKB-KW"/>
</dbReference>
<dbReference type="InterPro" id="IPR014729">
    <property type="entry name" value="Rossmann-like_a/b/a_fold"/>
</dbReference>
<feature type="domain" description="Cytidyltransferase-like" evidence="12">
    <location>
        <begin position="26"/>
        <end position="206"/>
    </location>
</feature>
<dbReference type="AlphaFoldDB" id="A0AAJ6AZ88"/>
<evidence type="ECO:0000256" key="10">
    <source>
        <dbReference type="ARBA" id="ARBA00048721"/>
    </source>
</evidence>
<dbReference type="InterPro" id="IPR005248">
    <property type="entry name" value="NadD/NMNAT"/>
</dbReference>
<comment type="function">
    <text evidence="1 11">Catalyzes the reversible adenylation of nicotinate mononucleotide (NaMN) to nicotinic acid adenine dinucleotide (NaAD).</text>
</comment>
<evidence type="ECO:0000256" key="1">
    <source>
        <dbReference type="ARBA" id="ARBA00002324"/>
    </source>
</evidence>
<keyword evidence="5 11" id="KW-0808">Transferase</keyword>
<dbReference type="SUPFAM" id="SSF52374">
    <property type="entry name" value="Nucleotidylyl transferase"/>
    <property type="match status" value="1"/>
</dbReference>
<evidence type="ECO:0000313" key="13">
    <source>
        <dbReference type="EMBL" id="WEK04340.1"/>
    </source>
</evidence>
<dbReference type="GO" id="GO:0009435">
    <property type="term" value="P:NAD+ biosynthetic process"/>
    <property type="evidence" value="ECO:0007669"/>
    <property type="project" value="UniProtKB-UniRule"/>
</dbReference>
<gene>
    <name evidence="11" type="primary">nadD</name>
    <name evidence="13" type="ORF">P0Y65_19520</name>
</gene>
<evidence type="ECO:0000313" key="14">
    <source>
        <dbReference type="Proteomes" id="UP001217476"/>
    </source>
</evidence>
<dbReference type="NCBIfam" id="NF000843">
    <property type="entry name" value="PRK00071.2-2"/>
    <property type="match status" value="1"/>
</dbReference>
<dbReference type="Proteomes" id="UP001217476">
    <property type="component" value="Chromosome"/>
</dbReference>
<organism evidence="13 14">
    <name type="scientific">Candidatus Devosia phytovorans</name>
    <dbReference type="NCBI Taxonomy" id="3121372"/>
    <lineage>
        <taxon>Bacteria</taxon>
        <taxon>Pseudomonadati</taxon>
        <taxon>Pseudomonadota</taxon>
        <taxon>Alphaproteobacteria</taxon>
        <taxon>Hyphomicrobiales</taxon>
        <taxon>Devosiaceae</taxon>
        <taxon>Devosia</taxon>
    </lineage>
</organism>
<evidence type="ECO:0000256" key="5">
    <source>
        <dbReference type="ARBA" id="ARBA00022679"/>
    </source>
</evidence>
<comment type="similarity">
    <text evidence="3 11">Belongs to the NadD family.</text>
</comment>
<dbReference type="GO" id="GO:0004515">
    <property type="term" value="F:nicotinate-nucleotide adenylyltransferase activity"/>
    <property type="evidence" value="ECO:0007669"/>
    <property type="project" value="UniProtKB-UniRule"/>
</dbReference>
<dbReference type="EMBL" id="CP119312">
    <property type="protein sequence ID" value="WEK04340.1"/>
    <property type="molecule type" value="Genomic_DNA"/>
</dbReference>
<dbReference type="InterPro" id="IPR004821">
    <property type="entry name" value="Cyt_trans-like"/>
</dbReference>
<dbReference type="PANTHER" id="PTHR39321">
    <property type="entry name" value="NICOTINATE-NUCLEOTIDE ADENYLYLTRANSFERASE-RELATED"/>
    <property type="match status" value="1"/>
</dbReference>
<evidence type="ECO:0000256" key="3">
    <source>
        <dbReference type="ARBA" id="ARBA00009014"/>
    </source>
</evidence>
<evidence type="ECO:0000259" key="12">
    <source>
        <dbReference type="Pfam" id="PF01467"/>
    </source>
</evidence>
<protein>
    <recommendedName>
        <fullName evidence="11">Probable nicotinate-nucleotide adenylyltransferase</fullName>
        <ecNumber evidence="11">2.7.7.18</ecNumber>
    </recommendedName>
    <alternativeName>
        <fullName evidence="11">Deamido-NAD(+) diphosphorylase</fullName>
    </alternativeName>
    <alternativeName>
        <fullName evidence="11">Deamido-NAD(+) pyrophosphorylase</fullName>
    </alternativeName>
    <alternativeName>
        <fullName evidence="11">Nicotinate mononucleotide adenylyltransferase</fullName>
        <shortName evidence="11">NaMN adenylyltransferase</shortName>
    </alternativeName>
</protein>
<keyword evidence="8 11" id="KW-0067">ATP-binding</keyword>